<dbReference type="RefSeq" id="WP_379156905.1">
    <property type="nucleotide sequence ID" value="NZ_JBHSRJ010000006.1"/>
</dbReference>
<gene>
    <name evidence="2" type="ORF">ACFPYL_17155</name>
</gene>
<accession>A0ABW1LLK6</accession>
<protein>
    <submittedName>
        <fullName evidence="2">Uncharacterized protein</fullName>
    </submittedName>
</protein>
<dbReference type="EMBL" id="JBHSRJ010000006">
    <property type="protein sequence ID" value="MFC6044821.1"/>
    <property type="molecule type" value="Genomic_DNA"/>
</dbReference>
<evidence type="ECO:0000256" key="1">
    <source>
        <dbReference type="SAM" id="MobiDB-lite"/>
    </source>
</evidence>
<sequence length="292" mass="31661">MNDHTPDADHTGSDSVSPVRVPGHFDPDLPADFTSYYPAGKTTHRIEDPALLVDGDTGWGPHAGWVHPWFAEKNPADIATMLTAFEAGESELTQSMQYFCAGDSMFGLWLLHLDALSRRASGLSLESVLPWDFASVYEAGMHIGRAGENALADSRYGLLAVTIFSARKAAGQFEVGDQERHDRLIDQMHLLRGSGPYGDPAYEPTEDEWPRVHAMLAEVEGIDDLEPEEYDERIREILVVLRTTSTSDSPANPSPNSPSAAPPAGPVLPPLPKLHGRTPDPSGADLEGGEGR</sequence>
<organism evidence="2 3">
    <name type="scientific">Nocardioides hankookensis</name>
    <dbReference type="NCBI Taxonomy" id="443157"/>
    <lineage>
        <taxon>Bacteria</taxon>
        <taxon>Bacillati</taxon>
        <taxon>Actinomycetota</taxon>
        <taxon>Actinomycetes</taxon>
        <taxon>Propionibacteriales</taxon>
        <taxon>Nocardioidaceae</taxon>
        <taxon>Nocardioides</taxon>
    </lineage>
</organism>
<comment type="caution">
    <text evidence="2">The sequence shown here is derived from an EMBL/GenBank/DDBJ whole genome shotgun (WGS) entry which is preliminary data.</text>
</comment>
<keyword evidence="3" id="KW-1185">Reference proteome</keyword>
<feature type="region of interest" description="Disordered" evidence="1">
    <location>
        <begin position="244"/>
        <end position="292"/>
    </location>
</feature>
<reference evidence="3" key="1">
    <citation type="journal article" date="2019" name="Int. J. Syst. Evol. Microbiol.">
        <title>The Global Catalogue of Microorganisms (GCM) 10K type strain sequencing project: providing services to taxonomists for standard genome sequencing and annotation.</title>
        <authorList>
            <consortium name="The Broad Institute Genomics Platform"/>
            <consortium name="The Broad Institute Genome Sequencing Center for Infectious Disease"/>
            <person name="Wu L."/>
            <person name="Ma J."/>
        </authorList>
    </citation>
    <scope>NUCLEOTIDE SEQUENCE [LARGE SCALE GENOMIC DNA]</scope>
    <source>
        <strain evidence="3">CCUG 54522</strain>
    </source>
</reference>
<proteinExistence type="predicted"/>
<name>A0ABW1LLK6_9ACTN</name>
<feature type="compositionally biased region" description="Pro residues" evidence="1">
    <location>
        <begin position="252"/>
        <end position="272"/>
    </location>
</feature>
<evidence type="ECO:0000313" key="2">
    <source>
        <dbReference type="EMBL" id="MFC6044821.1"/>
    </source>
</evidence>
<feature type="region of interest" description="Disordered" evidence="1">
    <location>
        <begin position="1"/>
        <end position="21"/>
    </location>
</feature>
<dbReference type="Proteomes" id="UP001596135">
    <property type="component" value="Unassembled WGS sequence"/>
</dbReference>
<feature type="compositionally biased region" description="Basic and acidic residues" evidence="1">
    <location>
        <begin position="1"/>
        <end position="12"/>
    </location>
</feature>
<evidence type="ECO:0000313" key="3">
    <source>
        <dbReference type="Proteomes" id="UP001596135"/>
    </source>
</evidence>